<evidence type="ECO:0008006" key="3">
    <source>
        <dbReference type="Google" id="ProtNLM"/>
    </source>
</evidence>
<dbReference type="EMBL" id="BMJV01000013">
    <property type="protein sequence ID" value="GGG87104.1"/>
    <property type="molecule type" value="Genomic_DNA"/>
</dbReference>
<sequence length="236" mass="27259">MPYRDMKTRLLPLVLIGLAGLAACGRPLTQNETTVLQAMQGDDLDTSRIRFHDGLWAGKVTFQRPIRPRLTCMERIWPPSQGETVTTSPGAMTLFNRVFYREDLYRKDFMSEWPERVDLLDAMLFAHESVHVWQWQNRARTGYTPLKAAFEHGVSEDPYLFDPERDGRFLDHGYEQQGAIVEEYVCCHLLDPEAPRTARLRTMISEEMPLEGIEEALDVHEVLLPWRGVQPKGICR</sequence>
<dbReference type="AlphaFoldDB" id="A0A8J3EI28"/>
<keyword evidence="2" id="KW-1185">Reference proteome</keyword>
<protein>
    <recommendedName>
        <fullName evidence="3">Lipoprotein</fullName>
    </recommendedName>
</protein>
<name>A0A8J3EI28_9RHOB</name>
<dbReference type="PROSITE" id="PS51257">
    <property type="entry name" value="PROKAR_LIPOPROTEIN"/>
    <property type="match status" value="1"/>
</dbReference>
<reference evidence="1" key="2">
    <citation type="submission" date="2020-09" db="EMBL/GenBank/DDBJ databases">
        <authorList>
            <person name="Sun Q."/>
            <person name="Zhou Y."/>
        </authorList>
    </citation>
    <scope>NUCLEOTIDE SEQUENCE</scope>
    <source>
        <strain evidence="1">CGMCC 1.15762</strain>
    </source>
</reference>
<evidence type="ECO:0000313" key="2">
    <source>
        <dbReference type="Proteomes" id="UP000617145"/>
    </source>
</evidence>
<gene>
    <name evidence="1" type="ORF">GCM10011415_42020</name>
</gene>
<evidence type="ECO:0000313" key="1">
    <source>
        <dbReference type="EMBL" id="GGG87104.1"/>
    </source>
</evidence>
<reference evidence="1" key="1">
    <citation type="journal article" date="2014" name="Int. J. Syst. Evol. Microbiol.">
        <title>Complete genome sequence of Corynebacterium casei LMG S-19264T (=DSM 44701T), isolated from a smear-ripened cheese.</title>
        <authorList>
            <consortium name="US DOE Joint Genome Institute (JGI-PGF)"/>
            <person name="Walter F."/>
            <person name="Albersmeier A."/>
            <person name="Kalinowski J."/>
            <person name="Ruckert C."/>
        </authorList>
    </citation>
    <scope>NUCLEOTIDE SEQUENCE</scope>
    <source>
        <strain evidence="1">CGMCC 1.15762</strain>
    </source>
</reference>
<accession>A0A8J3EI28</accession>
<dbReference type="Proteomes" id="UP000617145">
    <property type="component" value="Unassembled WGS sequence"/>
</dbReference>
<organism evidence="1 2">
    <name type="scientific">Salipiger pallidus</name>
    <dbReference type="NCBI Taxonomy" id="1775170"/>
    <lineage>
        <taxon>Bacteria</taxon>
        <taxon>Pseudomonadati</taxon>
        <taxon>Pseudomonadota</taxon>
        <taxon>Alphaproteobacteria</taxon>
        <taxon>Rhodobacterales</taxon>
        <taxon>Roseobacteraceae</taxon>
        <taxon>Salipiger</taxon>
    </lineage>
</organism>
<comment type="caution">
    <text evidence="1">The sequence shown here is derived from an EMBL/GenBank/DDBJ whole genome shotgun (WGS) entry which is preliminary data.</text>
</comment>
<proteinExistence type="predicted"/>